<gene>
    <name evidence="7" type="ORF">SAMN05421510_10691</name>
</gene>
<dbReference type="InterPro" id="IPR050586">
    <property type="entry name" value="CPA3_Na-H_Antiporter_D"/>
</dbReference>
<evidence type="ECO:0000256" key="4">
    <source>
        <dbReference type="ARBA" id="ARBA00022989"/>
    </source>
</evidence>
<sequence>MRLSPEHLVIAPILIPFIVGALLLFFDDRERRLKAILSILSVFALFAISMALLRIAHAGSAANEGQIVVYLLGNWPSPFAINLVLDRLSSMMLMLTSVLAIPALIFSLGQ</sequence>
<reference evidence="7 8" key="1">
    <citation type="submission" date="2016-10" db="EMBL/GenBank/DDBJ databases">
        <authorList>
            <person name="de Groot N.N."/>
        </authorList>
    </citation>
    <scope>NUCLEOTIDE SEQUENCE [LARGE SCALE GENOMIC DNA]</scope>
    <source>
        <strain evidence="7 8">Nm9</strain>
    </source>
</reference>
<protein>
    <submittedName>
        <fullName evidence="7">Multicomponent K+:H+ antiporter subunit D</fullName>
    </submittedName>
</protein>
<keyword evidence="4 6" id="KW-1133">Transmembrane helix</keyword>
<feature type="transmembrane region" description="Helical" evidence="6">
    <location>
        <begin position="33"/>
        <end position="55"/>
    </location>
</feature>
<dbReference type="AlphaFoldDB" id="A0A1H9GM56"/>
<evidence type="ECO:0000256" key="3">
    <source>
        <dbReference type="ARBA" id="ARBA00022692"/>
    </source>
</evidence>
<accession>A0A1H9GM56</accession>
<dbReference type="Proteomes" id="UP000181998">
    <property type="component" value="Unassembled WGS sequence"/>
</dbReference>
<dbReference type="PANTHER" id="PTHR42703">
    <property type="entry name" value="NADH DEHYDROGENASE"/>
    <property type="match status" value="1"/>
</dbReference>
<dbReference type="RefSeq" id="WP_177166133.1">
    <property type="nucleotide sequence ID" value="NZ_FOFX01000069.1"/>
</dbReference>
<feature type="transmembrane region" description="Helical" evidence="6">
    <location>
        <begin position="92"/>
        <end position="109"/>
    </location>
</feature>
<feature type="transmembrane region" description="Helical" evidence="6">
    <location>
        <begin position="6"/>
        <end position="26"/>
    </location>
</feature>
<dbReference type="GO" id="GO:0005886">
    <property type="term" value="C:plasma membrane"/>
    <property type="evidence" value="ECO:0007669"/>
    <property type="project" value="UniProtKB-SubCell"/>
</dbReference>
<evidence type="ECO:0000256" key="1">
    <source>
        <dbReference type="ARBA" id="ARBA00004651"/>
    </source>
</evidence>
<dbReference type="EMBL" id="FOFX01000069">
    <property type="protein sequence ID" value="SEQ51202.1"/>
    <property type="molecule type" value="Genomic_DNA"/>
</dbReference>
<keyword evidence="5 6" id="KW-0472">Membrane</keyword>
<dbReference type="PANTHER" id="PTHR42703:SF1">
    <property type="entry name" value="NA(+)_H(+) ANTIPORTER SUBUNIT D1"/>
    <property type="match status" value="1"/>
</dbReference>
<evidence type="ECO:0000313" key="7">
    <source>
        <dbReference type="EMBL" id="SEQ51202.1"/>
    </source>
</evidence>
<name>A0A1H9GM56_9PROT</name>
<evidence type="ECO:0000256" key="2">
    <source>
        <dbReference type="ARBA" id="ARBA00022475"/>
    </source>
</evidence>
<comment type="subcellular location">
    <subcellularLocation>
        <location evidence="1">Cell membrane</location>
        <topology evidence="1">Multi-pass membrane protein</topology>
    </subcellularLocation>
</comment>
<evidence type="ECO:0000313" key="8">
    <source>
        <dbReference type="Proteomes" id="UP000181998"/>
    </source>
</evidence>
<evidence type="ECO:0000256" key="6">
    <source>
        <dbReference type="SAM" id="Phobius"/>
    </source>
</evidence>
<proteinExistence type="predicted"/>
<organism evidence="7 8">
    <name type="scientific">Nitrosomonas ureae</name>
    <dbReference type="NCBI Taxonomy" id="44577"/>
    <lineage>
        <taxon>Bacteria</taxon>
        <taxon>Pseudomonadati</taxon>
        <taxon>Pseudomonadota</taxon>
        <taxon>Betaproteobacteria</taxon>
        <taxon>Nitrosomonadales</taxon>
        <taxon>Nitrosomonadaceae</taxon>
        <taxon>Nitrosomonas</taxon>
    </lineage>
</organism>
<keyword evidence="3 6" id="KW-0812">Transmembrane</keyword>
<keyword evidence="2" id="KW-1003">Cell membrane</keyword>
<evidence type="ECO:0000256" key="5">
    <source>
        <dbReference type="ARBA" id="ARBA00023136"/>
    </source>
</evidence>